<dbReference type="InterPro" id="IPR058677">
    <property type="entry name" value="ORF4_N"/>
</dbReference>
<comment type="caution">
    <text evidence="3">The sequence shown here is derived from an EMBL/GenBank/DDBJ whole genome shotgun (WGS) entry which is preliminary data.</text>
</comment>
<keyword evidence="1" id="KW-0175">Coiled coil</keyword>
<evidence type="ECO:0000313" key="3">
    <source>
        <dbReference type="EMBL" id="OYR72353.1"/>
    </source>
</evidence>
<dbReference type="AlphaFoldDB" id="A0A256JUQ8"/>
<dbReference type="EMBL" id="NHPB01000016">
    <property type="protein sequence ID" value="OYR72353.1"/>
    <property type="molecule type" value="Genomic_DNA"/>
</dbReference>
<organism evidence="3 4">
    <name type="scientific">Halorubrum ezzemoulense</name>
    <name type="common">Halorubrum chaoviator</name>
    <dbReference type="NCBI Taxonomy" id="337243"/>
    <lineage>
        <taxon>Archaea</taxon>
        <taxon>Methanobacteriati</taxon>
        <taxon>Methanobacteriota</taxon>
        <taxon>Stenosarchaea group</taxon>
        <taxon>Halobacteria</taxon>
        <taxon>Halobacteriales</taxon>
        <taxon>Haloferacaceae</taxon>
        <taxon>Halorubrum</taxon>
    </lineage>
</organism>
<gene>
    <name evidence="3" type="ORF">DJ78_03090</name>
</gene>
<accession>A0A256JUQ8</accession>
<name>A0A256JUQ8_HALEZ</name>
<dbReference type="RefSeq" id="WP_094582633.1">
    <property type="nucleotide sequence ID" value="NZ_NHPB01000016.1"/>
</dbReference>
<proteinExistence type="predicted"/>
<evidence type="ECO:0000313" key="4">
    <source>
        <dbReference type="Proteomes" id="UP000216758"/>
    </source>
</evidence>
<dbReference type="Pfam" id="PF26255">
    <property type="entry name" value="Viral_env_HRPV"/>
    <property type="match status" value="1"/>
</dbReference>
<dbReference type="PROSITE" id="PS51318">
    <property type="entry name" value="TAT"/>
    <property type="match status" value="1"/>
</dbReference>
<protein>
    <recommendedName>
        <fullName evidence="2">Envelope protein N-terminal domain-containing protein</fullName>
    </recommendedName>
</protein>
<feature type="domain" description="Envelope protein N-terminal" evidence="2">
    <location>
        <begin position="91"/>
        <end position="419"/>
    </location>
</feature>
<sequence length="573" mass="60506">MTHDTNDIANDDADDTHSLATTRRGLMRATAAGAGATAAGAGIPAVTDIDPAIGRGRAIAPAIPILAAGAVGVAAAGAALYLREDGDEVEAEDVSAEADRQMIYSAAESAIIAQKSAIRKYAAEVGVGKSDTDQVVWVNQQSNSHRSQMIEHATAEAALAWDDGLSRSQAQLAARNAARSVSVSSEVSLVSLHNSLVGALSKSLLRAQQRPPDDPVLTIDGNRPVAIDLSNERQNLAKTAAGWGEYPDYGTFVQWSGADWKFSSQPGVVKSRSYLQDIPEPSEYLSGSDIQESYPVFVAASRSGILSPFNSESVSHMAADEHDTLTKASTSGAATTIRASHDGNSAELNMRWITESMRAIHEMRTDVVSNMDEFSGKVYDSLQSGEITVSDVVSGRQLYQDLQPSEEVSRRSVTLAAAGADGAIDRTVTIAVGNRTLTGALFVEGDPLEVTPGQTLSGGDYERIHLITDAGRRETWTDADITIEAIDGSDSGSLEFDPARHLSADANAVTGEEIRKVVKKDQERYQQLKEQIEQLEAQQQSPLTGLVGAGGDNRGLIVGGAAALLAFLLGSSS</sequence>
<dbReference type="Proteomes" id="UP000216758">
    <property type="component" value="Unassembled WGS sequence"/>
</dbReference>
<reference evidence="3 4" key="1">
    <citation type="journal article" date="2014" name="Front. Microbiol.">
        <title>Population and genomic analysis of the genus Halorubrum.</title>
        <authorList>
            <person name="Fullmer M.S."/>
            <person name="Soucy S.M."/>
            <person name="Swithers K.S."/>
            <person name="Makkay A.M."/>
            <person name="Wheeler R."/>
            <person name="Ventosa A."/>
            <person name="Gogarten J.P."/>
            <person name="Papke R.T."/>
        </authorList>
    </citation>
    <scope>NUCLEOTIDE SEQUENCE [LARGE SCALE GENOMIC DNA]</scope>
    <source>
        <strain evidence="3 4">G37</strain>
    </source>
</reference>
<evidence type="ECO:0000256" key="1">
    <source>
        <dbReference type="SAM" id="Coils"/>
    </source>
</evidence>
<dbReference type="InterPro" id="IPR006311">
    <property type="entry name" value="TAT_signal"/>
</dbReference>
<evidence type="ECO:0000259" key="2">
    <source>
        <dbReference type="Pfam" id="PF26255"/>
    </source>
</evidence>
<feature type="coiled-coil region" evidence="1">
    <location>
        <begin position="511"/>
        <end position="538"/>
    </location>
</feature>